<dbReference type="InterPro" id="IPR036890">
    <property type="entry name" value="HATPase_C_sf"/>
</dbReference>
<keyword evidence="1" id="KW-0723">Serine/threonine-protein kinase</keyword>
<evidence type="ECO:0000256" key="1">
    <source>
        <dbReference type="ARBA" id="ARBA00022527"/>
    </source>
</evidence>
<comment type="caution">
    <text evidence="4">The sequence shown here is derived from an EMBL/GenBank/DDBJ whole genome shotgun (WGS) entry which is preliminary data.</text>
</comment>
<dbReference type="Gene3D" id="3.30.565.10">
    <property type="entry name" value="Histidine kinase-like ATPase, C-terminal domain"/>
    <property type="match status" value="1"/>
</dbReference>
<reference evidence="4 5" key="1">
    <citation type="submission" date="2019-06" db="EMBL/GenBank/DDBJ databases">
        <title>Sequencing the genomes of 1000 actinobacteria strains.</title>
        <authorList>
            <person name="Klenk H.-P."/>
        </authorList>
    </citation>
    <scope>NUCLEOTIDE SEQUENCE [LARGE SCALE GENOMIC DNA]</scope>
    <source>
        <strain evidence="4 5">DSM 43866</strain>
    </source>
</reference>
<dbReference type="AlphaFoldDB" id="A0A561VIE1"/>
<dbReference type="Proteomes" id="UP000320239">
    <property type="component" value="Unassembled WGS sequence"/>
</dbReference>
<organism evidence="4 5">
    <name type="scientific">Actinoplanes teichomyceticus</name>
    <dbReference type="NCBI Taxonomy" id="1867"/>
    <lineage>
        <taxon>Bacteria</taxon>
        <taxon>Bacillati</taxon>
        <taxon>Actinomycetota</taxon>
        <taxon>Actinomycetes</taxon>
        <taxon>Micromonosporales</taxon>
        <taxon>Micromonosporaceae</taxon>
        <taxon>Actinoplanes</taxon>
    </lineage>
</organism>
<proteinExistence type="predicted"/>
<dbReference type="InterPro" id="IPR050267">
    <property type="entry name" value="Anti-sigma-factor_SerPK"/>
</dbReference>
<evidence type="ECO:0000259" key="3">
    <source>
        <dbReference type="Pfam" id="PF13581"/>
    </source>
</evidence>
<dbReference type="OrthoDB" id="3364147at2"/>
<feature type="domain" description="Histidine kinase/HSP90-like ATPase" evidence="3">
    <location>
        <begin position="41"/>
        <end position="143"/>
    </location>
</feature>
<keyword evidence="1" id="KW-0808">Transferase</keyword>
<dbReference type="RefSeq" id="WP_122978227.1">
    <property type="nucleotide sequence ID" value="NZ_BOMX01000135.1"/>
</dbReference>
<keyword evidence="5" id="KW-1185">Reference proteome</keyword>
<dbReference type="GO" id="GO:0004674">
    <property type="term" value="F:protein serine/threonine kinase activity"/>
    <property type="evidence" value="ECO:0007669"/>
    <property type="project" value="UniProtKB-KW"/>
</dbReference>
<dbReference type="CDD" id="cd16936">
    <property type="entry name" value="HATPase_RsbW-like"/>
    <property type="match status" value="1"/>
</dbReference>
<protein>
    <recommendedName>
        <fullName evidence="3">Histidine kinase/HSP90-like ATPase domain-containing protein</fullName>
    </recommendedName>
</protein>
<evidence type="ECO:0000256" key="2">
    <source>
        <dbReference type="SAM" id="MobiDB-lite"/>
    </source>
</evidence>
<dbReference type="EMBL" id="VIWY01000006">
    <property type="protein sequence ID" value="TWG11381.1"/>
    <property type="molecule type" value="Genomic_DNA"/>
</dbReference>
<dbReference type="SUPFAM" id="SSF55874">
    <property type="entry name" value="ATPase domain of HSP90 chaperone/DNA topoisomerase II/histidine kinase"/>
    <property type="match status" value="1"/>
</dbReference>
<evidence type="ECO:0000313" key="4">
    <source>
        <dbReference type="EMBL" id="TWG11381.1"/>
    </source>
</evidence>
<keyword evidence="1" id="KW-0418">Kinase</keyword>
<feature type="region of interest" description="Disordered" evidence="2">
    <location>
        <begin position="1"/>
        <end position="23"/>
    </location>
</feature>
<dbReference type="InterPro" id="IPR003594">
    <property type="entry name" value="HATPase_dom"/>
</dbReference>
<dbReference type="PANTHER" id="PTHR35526">
    <property type="entry name" value="ANTI-SIGMA-F FACTOR RSBW-RELATED"/>
    <property type="match status" value="1"/>
</dbReference>
<feature type="region of interest" description="Disordered" evidence="2">
    <location>
        <begin position="156"/>
        <end position="183"/>
    </location>
</feature>
<gene>
    <name evidence="4" type="ORF">FHX34_106111</name>
</gene>
<dbReference type="Pfam" id="PF13581">
    <property type="entry name" value="HATPase_c_2"/>
    <property type="match status" value="1"/>
</dbReference>
<dbReference type="PANTHER" id="PTHR35526:SF3">
    <property type="entry name" value="ANTI-SIGMA-F FACTOR RSBW"/>
    <property type="match status" value="1"/>
</dbReference>
<accession>A0A561VIE1</accession>
<name>A0A561VIE1_ACTTI</name>
<evidence type="ECO:0000313" key="5">
    <source>
        <dbReference type="Proteomes" id="UP000320239"/>
    </source>
</evidence>
<sequence length="183" mass="19109">MHHSGDGDTTDGPTGGRVHRGRAGASGVVEDLLPVAFAGRHARNVVTESCLRWGLAHLLAPATLIVTELVSNVVMHAHTMMTLEIGLRGRFLRLAVHDGCASPPVLHPDRDPAGPGGLGLHLVASSSADWGYARTGGGKVVWADLPLEELQRGGATVGCHGLPSPVPGARSRTATPMYRSEMP</sequence>